<name>A0A1G7GWG5_9PROT</name>
<dbReference type="PANTHER" id="PTHR43155">
    <property type="entry name" value="CYCLIC DI-GMP PHOSPHODIESTERASE PA4108-RELATED"/>
    <property type="match status" value="1"/>
</dbReference>
<gene>
    <name evidence="4" type="ORF">SAMN05421720_11629</name>
</gene>
<dbReference type="Gene3D" id="1.10.3210.10">
    <property type="entry name" value="Hypothetical protein af1432"/>
    <property type="match status" value="1"/>
</dbReference>
<dbReference type="InterPro" id="IPR006675">
    <property type="entry name" value="HDIG_dom"/>
</dbReference>
<evidence type="ECO:0000256" key="1">
    <source>
        <dbReference type="PROSITE-ProRule" id="PRU00169"/>
    </source>
</evidence>
<dbReference type="EMBL" id="FNAP01000016">
    <property type="protein sequence ID" value="SDE92445.1"/>
    <property type="molecule type" value="Genomic_DNA"/>
</dbReference>
<dbReference type="PROSITE" id="PS50110">
    <property type="entry name" value="RESPONSE_REGULATORY"/>
    <property type="match status" value="1"/>
</dbReference>
<dbReference type="SMART" id="SM00471">
    <property type="entry name" value="HDc"/>
    <property type="match status" value="1"/>
</dbReference>
<evidence type="ECO:0000313" key="5">
    <source>
        <dbReference type="Proteomes" id="UP000199412"/>
    </source>
</evidence>
<keyword evidence="5" id="KW-1185">Reference proteome</keyword>
<dbReference type="Gene3D" id="3.40.50.2300">
    <property type="match status" value="1"/>
</dbReference>
<dbReference type="AlphaFoldDB" id="A0A1G7GWG5"/>
<dbReference type="InterPro" id="IPR011006">
    <property type="entry name" value="CheY-like_superfamily"/>
</dbReference>
<dbReference type="InterPro" id="IPR003607">
    <property type="entry name" value="HD/PDEase_dom"/>
</dbReference>
<protein>
    <submittedName>
        <fullName evidence="4">HDIG domain-containing protein</fullName>
    </submittedName>
</protein>
<dbReference type="Proteomes" id="UP000199412">
    <property type="component" value="Unassembled WGS sequence"/>
</dbReference>
<organism evidence="4 5">
    <name type="scientific">Rhodospira trueperi</name>
    <dbReference type="NCBI Taxonomy" id="69960"/>
    <lineage>
        <taxon>Bacteria</taxon>
        <taxon>Pseudomonadati</taxon>
        <taxon>Pseudomonadota</taxon>
        <taxon>Alphaproteobacteria</taxon>
        <taxon>Rhodospirillales</taxon>
        <taxon>Rhodospirillaceae</taxon>
        <taxon>Rhodospira</taxon>
    </lineage>
</organism>
<feature type="domain" description="HD-GYP" evidence="3">
    <location>
        <begin position="213"/>
        <end position="407"/>
    </location>
</feature>
<dbReference type="SUPFAM" id="SSF109604">
    <property type="entry name" value="HD-domain/PDEase-like"/>
    <property type="match status" value="1"/>
</dbReference>
<proteinExistence type="predicted"/>
<dbReference type="Pfam" id="PF13487">
    <property type="entry name" value="HD_5"/>
    <property type="match status" value="1"/>
</dbReference>
<evidence type="ECO:0000259" key="3">
    <source>
        <dbReference type="PROSITE" id="PS51832"/>
    </source>
</evidence>
<accession>A0A1G7GWG5</accession>
<evidence type="ECO:0000259" key="2">
    <source>
        <dbReference type="PROSITE" id="PS50110"/>
    </source>
</evidence>
<keyword evidence="1" id="KW-0597">Phosphoprotein</keyword>
<dbReference type="CDD" id="cd00077">
    <property type="entry name" value="HDc"/>
    <property type="match status" value="1"/>
</dbReference>
<reference evidence="4 5" key="1">
    <citation type="submission" date="2016-10" db="EMBL/GenBank/DDBJ databases">
        <authorList>
            <person name="de Groot N.N."/>
        </authorList>
    </citation>
    <scope>NUCLEOTIDE SEQUENCE [LARGE SCALE GENOMIC DNA]</scope>
    <source>
        <strain evidence="4 5">ATCC 700224</strain>
    </source>
</reference>
<dbReference type="NCBIfam" id="TIGR00277">
    <property type="entry name" value="HDIG"/>
    <property type="match status" value="1"/>
</dbReference>
<dbReference type="SUPFAM" id="SSF52172">
    <property type="entry name" value="CheY-like"/>
    <property type="match status" value="1"/>
</dbReference>
<dbReference type="PROSITE" id="PS51832">
    <property type="entry name" value="HD_GYP"/>
    <property type="match status" value="1"/>
</dbReference>
<dbReference type="GO" id="GO:0008081">
    <property type="term" value="F:phosphoric diester hydrolase activity"/>
    <property type="evidence" value="ECO:0007669"/>
    <property type="project" value="UniProtKB-ARBA"/>
</dbReference>
<dbReference type="InterPro" id="IPR001789">
    <property type="entry name" value="Sig_transdc_resp-reg_receiver"/>
</dbReference>
<feature type="modified residue" description="4-aspartylphosphate" evidence="1">
    <location>
        <position position="95"/>
    </location>
</feature>
<dbReference type="GO" id="GO:0000160">
    <property type="term" value="P:phosphorelay signal transduction system"/>
    <property type="evidence" value="ECO:0007669"/>
    <property type="project" value="InterPro"/>
</dbReference>
<dbReference type="PANTHER" id="PTHR43155:SF2">
    <property type="entry name" value="CYCLIC DI-GMP PHOSPHODIESTERASE PA4108"/>
    <property type="match status" value="1"/>
</dbReference>
<sequence length="407" mass="44728">MVSLARSSVSHIVRVQEVCAETQGEGVVSLAERSDGVDAPPYIPLKTVFIVDPLTRHRGDLAEALRGQYEVEEFADAPALKERLRALRPSLILVDEATPPDGGGAVVQRLRESQATHSIPIVGMTRSGGSRFVSLLHEAELGILIKPATLHTLYDAVTHAICKSVEDEWQTLEENQRLALTQTIAVFRDLPDQIMNGEPIEYVSIRESCAPIVTAVCNNQFSDLLNGVKGHDNYSYVHSVRVAILLAHFGRELGLPRDDLLTLGTGGVLHDLGKVAIPHYVLNKPGRLTPEEWVVMRSHVDRSIELLDCIEHLPRGVMTIAAQHHEKLDGTGYPHGLKGSELNELARMAAIVDVFGALTDQRIYKPPHAPDAALDMMREMGPNHLDQHLLTLFRSMLLDTASVVQAL</sequence>
<dbReference type="InterPro" id="IPR037522">
    <property type="entry name" value="HD_GYP_dom"/>
</dbReference>
<dbReference type="STRING" id="69960.SAMN05421720_11629"/>
<feature type="domain" description="Response regulatory" evidence="2">
    <location>
        <begin position="47"/>
        <end position="161"/>
    </location>
</feature>
<evidence type="ECO:0000313" key="4">
    <source>
        <dbReference type="EMBL" id="SDE92445.1"/>
    </source>
</evidence>
<dbReference type="OrthoDB" id="9176789at2"/>